<organism evidence="1">
    <name type="scientific">Bacillus amyloliquefaciens</name>
    <name type="common">Bacillus velezensis</name>
    <dbReference type="NCBI Taxonomy" id="1390"/>
    <lineage>
        <taxon>Bacteria</taxon>
        <taxon>Bacillati</taxon>
        <taxon>Bacillota</taxon>
        <taxon>Bacilli</taxon>
        <taxon>Bacillales</taxon>
        <taxon>Bacillaceae</taxon>
        <taxon>Bacillus</taxon>
        <taxon>Bacillus amyloliquefaciens group</taxon>
    </lineage>
</organism>
<sequence length="39" mass="4332">MQAVSRRGPTAVNSAKAYLDPQADQMAMYSTHHKKLVTQ</sequence>
<dbReference type="AlphaFoldDB" id="A0A5P6A6N1"/>
<dbReference type="EC" id="1.8.1.9" evidence="1"/>
<gene>
    <name evidence="1" type="ORF">H2O1_2829</name>
</gene>
<dbReference type="InterPro" id="IPR036188">
    <property type="entry name" value="FAD/NAD-bd_sf"/>
</dbReference>
<accession>A0A5P6A6N1</accession>
<proteinExistence type="predicted"/>
<name>A0A5P6A6N1_BACAM</name>
<keyword evidence="1" id="KW-0560">Oxidoreductase</keyword>
<reference evidence="1" key="1">
    <citation type="submission" date="2019-02" db="EMBL/GenBank/DDBJ databases">
        <title>Surfactin genes in H2O-1 strain.</title>
        <authorList>
            <person name="Seldin L."/>
        </authorList>
    </citation>
    <scope>NUCLEOTIDE SEQUENCE</scope>
    <source>
        <strain evidence="1">H2O-1</strain>
    </source>
</reference>
<evidence type="ECO:0000313" key="1">
    <source>
        <dbReference type="EMBL" id="QFG70549.1"/>
    </source>
</evidence>
<protein>
    <submittedName>
        <fullName evidence="1">Thioredoxin reductase</fullName>
        <ecNumber evidence="1">1.8.1.9</ecNumber>
    </submittedName>
</protein>
<dbReference type="GO" id="GO:0004791">
    <property type="term" value="F:thioredoxin-disulfide reductase (NADPH) activity"/>
    <property type="evidence" value="ECO:0007669"/>
    <property type="project" value="UniProtKB-EC"/>
</dbReference>
<dbReference type="EMBL" id="MK570509">
    <property type="protein sequence ID" value="QFG70549.1"/>
    <property type="molecule type" value="Genomic_DNA"/>
</dbReference>
<dbReference type="Gene3D" id="3.50.50.60">
    <property type="entry name" value="FAD/NAD(P)-binding domain"/>
    <property type="match status" value="1"/>
</dbReference>